<proteinExistence type="predicted"/>
<reference evidence="1" key="1">
    <citation type="submission" date="2021-01" db="EMBL/GenBank/DDBJ databases">
        <authorList>
            <person name="Corre E."/>
            <person name="Pelletier E."/>
            <person name="Niang G."/>
            <person name="Scheremetjew M."/>
            <person name="Finn R."/>
            <person name="Kale V."/>
            <person name="Holt S."/>
            <person name="Cochrane G."/>
            <person name="Meng A."/>
            <person name="Brown T."/>
            <person name="Cohen L."/>
        </authorList>
    </citation>
    <scope>NUCLEOTIDE SEQUENCE</scope>
    <source>
        <strain evidence="1">CCMP645</strain>
    </source>
</reference>
<sequence length="140" mass="15196">MMQARIDMAVSKENRARAAAANAAAQALQAPEDIAAAALEGDEFISRSVSAMGRRDFPAAHQALNSARAAYARAGPETERARASTLENLFASLRAEQERGERVQKLLRQKAILAQAKKKQQAKELGLDPDLVLRADDEIK</sequence>
<gene>
    <name evidence="1" type="ORF">PCAR00345_LOCUS5999</name>
</gene>
<accession>A0A7S4B470</accession>
<dbReference type="EMBL" id="HBIZ01010166">
    <property type="protein sequence ID" value="CAE0753412.1"/>
    <property type="molecule type" value="Transcribed_RNA"/>
</dbReference>
<organism evidence="1">
    <name type="scientific">Chrysotila carterae</name>
    <name type="common">Marine alga</name>
    <name type="synonym">Syracosphaera carterae</name>
    <dbReference type="NCBI Taxonomy" id="13221"/>
    <lineage>
        <taxon>Eukaryota</taxon>
        <taxon>Haptista</taxon>
        <taxon>Haptophyta</taxon>
        <taxon>Prymnesiophyceae</taxon>
        <taxon>Isochrysidales</taxon>
        <taxon>Isochrysidaceae</taxon>
        <taxon>Chrysotila</taxon>
    </lineage>
</organism>
<evidence type="ECO:0000313" key="1">
    <source>
        <dbReference type="EMBL" id="CAE0753412.1"/>
    </source>
</evidence>
<name>A0A7S4B470_CHRCT</name>
<protein>
    <submittedName>
        <fullName evidence="1">Uncharacterized protein</fullName>
    </submittedName>
</protein>
<dbReference type="AlphaFoldDB" id="A0A7S4B470"/>